<dbReference type="Proteomes" id="UP000807342">
    <property type="component" value="Unassembled WGS sequence"/>
</dbReference>
<protein>
    <recommendedName>
        <fullName evidence="2">Nephrocystin 3-like N-terminal domain-containing protein</fullName>
    </recommendedName>
</protein>
<reference evidence="3" key="1">
    <citation type="submission" date="2020-11" db="EMBL/GenBank/DDBJ databases">
        <authorList>
            <consortium name="DOE Joint Genome Institute"/>
            <person name="Ahrendt S."/>
            <person name="Riley R."/>
            <person name="Andreopoulos W."/>
            <person name="Labutti K."/>
            <person name="Pangilinan J."/>
            <person name="Ruiz-Duenas F.J."/>
            <person name="Barrasa J.M."/>
            <person name="Sanchez-Garcia M."/>
            <person name="Camarero S."/>
            <person name="Miyauchi S."/>
            <person name="Serrano A."/>
            <person name="Linde D."/>
            <person name="Babiker R."/>
            <person name="Drula E."/>
            <person name="Ayuso-Fernandez I."/>
            <person name="Pacheco R."/>
            <person name="Padilla G."/>
            <person name="Ferreira P."/>
            <person name="Barriuso J."/>
            <person name="Kellner H."/>
            <person name="Castanera R."/>
            <person name="Alfaro M."/>
            <person name="Ramirez L."/>
            <person name="Pisabarro A.G."/>
            <person name="Kuo A."/>
            <person name="Tritt A."/>
            <person name="Lipzen A."/>
            <person name="He G."/>
            <person name="Yan M."/>
            <person name="Ng V."/>
            <person name="Cullen D."/>
            <person name="Martin F."/>
            <person name="Rosso M.-N."/>
            <person name="Henrissat B."/>
            <person name="Hibbett D."/>
            <person name="Martinez A.T."/>
            <person name="Grigoriev I.V."/>
        </authorList>
    </citation>
    <scope>NUCLEOTIDE SEQUENCE</scope>
    <source>
        <strain evidence="3">MF-IS2</strain>
    </source>
</reference>
<organism evidence="3 4">
    <name type="scientific">Macrolepiota fuliginosa MF-IS2</name>
    <dbReference type="NCBI Taxonomy" id="1400762"/>
    <lineage>
        <taxon>Eukaryota</taxon>
        <taxon>Fungi</taxon>
        <taxon>Dikarya</taxon>
        <taxon>Basidiomycota</taxon>
        <taxon>Agaricomycotina</taxon>
        <taxon>Agaricomycetes</taxon>
        <taxon>Agaricomycetidae</taxon>
        <taxon>Agaricales</taxon>
        <taxon>Agaricineae</taxon>
        <taxon>Agaricaceae</taxon>
        <taxon>Macrolepiota</taxon>
    </lineage>
</organism>
<keyword evidence="1" id="KW-0677">Repeat</keyword>
<dbReference type="EMBL" id="MU151476">
    <property type="protein sequence ID" value="KAF9443421.1"/>
    <property type="molecule type" value="Genomic_DNA"/>
</dbReference>
<evidence type="ECO:0000259" key="2">
    <source>
        <dbReference type="Pfam" id="PF24883"/>
    </source>
</evidence>
<evidence type="ECO:0000313" key="3">
    <source>
        <dbReference type="EMBL" id="KAF9443421.1"/>
    </source>
</evidence>
<keyword evidence="4" id="KW-1185">Reference proteome</keyword>
<dbReference type="OrthoDB" id="4760524at2759"/>
<dbReference type="Gene3D" id="3.40.50.300">
    <property type="entry name" value="P-loop containing nucleotide triphosphate hydrolases"/>
    <property type="match status" value="1"/>
</dbReference>
<comment type="caution">
    <text evidence="3">The sequence shown here is derived from an EMBL/GenBank/DDBJ whole genome shotgun (WGS) entry which is preliminary data.</text>
</comment>
<dbReference type="InterPro" id="IPR027417">
    <property type="entry name" value="P-loop_NTPase"/>
</dbReference>
<dbReference type="AlphaFoldDB" id="A0A9P6BWX8"/>
<proteinExistence type="predicted"/>
<name>A0A9P6BWX8_9AGAR</name>
<dbReference type="PANTHER" id="PTHR10039">
    <property type="entry name" value="AMELOGENIN"/>
    <property type="match status" value="1"/>
</dbReference>
<accession>A0A9P6BWX8</accession>
<gene>
    <name evidence="3" type="ORF">P691DRAFT_808973</name>
</gene>
<sequence>MRGPAGVGKSAVAQSCAELLSSQNKLGAAFFFSRFNGRDDPNQLFTSISYQIATKCNSYGRLLDRDIWNDPTLVKKSVIQQFRELIVKPWREIWERGERMEEWVIVIDGLDECAGNKAQQDIIEVIAAFACDESLPFRWALFSRLDPRIMASFGSDHIASLSLHLELPVSRETDDEILLYLTGELDRIRREHGLASPWPVAREIATLVDLSGGLFIYAATVIRFVGEINSSGPVDQLEAVLAFAKHRGTISSDHPLAELDRFYTLIMQRIPSKVLLTIQKILLLKTLHIAGVDRAPKIASILGLSEPQFRNACGALHSVLELQSPGPDIRFYHASFMDFMQDQKRAKEFCIYLSCLDGLRHELLERLNNVHLYSTCKSISIDLTWPSQRTSKSQIYCLSLAIIFHLCQCKRPLDPSTISSLLNFQFHMIPRLWGSPSFQDIGLSPKRLRENIPIEYRSKIIERTYNPTVYLRKPAFADWERPYILGQGKNKVVCWKLTPTHWRLAPYPTVFGVP</sequence>
<dbReference type="Pfam" id="PF24883">
    <property type="entry name" value="NPHP3_N"/>
    <property type="match status" value="1"/>
</dbReference>
<evidence type="ECO:0000313" key="4">
    <source>
        <dbReference type="Proteomes" id="UP000807342"/>
    </source>
</evidence>
<evidence type="ECO:0000256" key="1">
    <source>
        <dbReference type="ARBA" id="ARBA00022737"/>
    </source>
</evidence>
<dbReference type="SUPFAM" id="SSF52540">
    <property type="entry name" value="P-loop containing nucleoside triphosphate hydrolases"/>
    <property type="match status" value="1"/>
</dbReference>
<dbReference type="InterPro" id="IPR056884">
    <property type="entry name" value="NPHP3-like_N"/>
</dbReference>
<feature type="domain" description="Nephrocystin 3-like N-terminal" evidence="2">
    <location>
        <begin position="2"/>
        <end position="144"/>
    </location>
</feature>